<evidence type="ECO:0000256" key="3">
    <source>
        <dbReference type="ARBA" id="ARBA00022692"/>
    </source>
</evidence>
<dbReference type="InterPro" id="IPR025405">
    <property type="entry name" value="DUF4131"/>
</dbReference>
<dbReference type="RefSeq" id="WP_162292617.1">
    <property type="nucleotide sequence ID" value="NZ_LT960614.1"/>
</dbReference>
<feature type="domain" description="DUF4131" evidence="9">
    <location>
        <begin position="61"/>
        <end position="210"/>
    </location>
</feature>
<proteinExistence type="predicted"/>
<keyword evidence="3 7" id="KW-0812">Transmembrane</keyword>
<feature type="transmembrane region" description="Helical" evidence="7">
    <location>
        <begin position="85"/>
        <end position="101"/>
    </location>
</feature>
<evidence type="ECO:0000259" key="9">
    <source>
        <dbReference type="Pfam" id="PF13567"/>
    </source>
</evidence>
<evidence type="ECO:0000256" key="1">
    <source>
        <dbReference type="ARBA" id="ARBA00004651"/>
    </source>
</evidence>
<reference evidence="11" key="1">
    <citation type="submission" date="2017-09" db="EMBL/GenBank/DDBJ databases">
        <title>Genome sequence of Nannocystis excedens DSM 71.</title>
        <authorList>
            <person name="Blom J."/>
        </authorList>
    </citation>
    <scope>NUCLEOTIDE SEQUENCE [LARGE SCALE GENOMIC DNA]</scope>
    <source>
        <strain evidence="11">type strain: E19</strain>
    </source>
</reference>
<evidence type="ECO:0000256" key="7">
    <source>
        <dbReference type="SAM" id="Phobius"/>
    </source>
</evidence>
<feature type="transmembrane region" description="Helical" evidence="7">
    <location>
        <begin position="37"/>
        <end position="55"/>
    </location>
</feature>
<keyword evidence="5 7" id="KW-0472">Membrane</keyword>
<dbReference type="InterPro" id="IPR004477">
    <property type="entry name" value="ComEC_N"/>
</dbReference>
<feature type="transmembrane region" description="Helical" evidence="7">
    <location>
        <begin position="429"/>
        <end position="449"/>
    </location>
</feature>
<dbReference type="AlphaFoldDB" id="A0A2C9D3S5"/>
<feature type="transmembrane region" description="Helical" evidence="7">
    <location>
        <begin position="277"/>
        <end position="298"/>
    </location>
</feature>
<evidence type="ECO:0000256" key="4">
    <source>
        <dbReference type="ARBA" id="ARBA00022989"/>
    </source>
</evidence>
<evidence type="ECO:0000256" key="5">
    <source>
        <dbReference type="ARBA" id="ARBA00023136"/>
    </source>
</evidence>
<comment type="subcellular location">
    <subcellularLocation>
        <location evidence="1">Cell membrane</location>
        <topology evidence="1">Multi-pass membrane protein</topology>
    </subcellularLocation>
</comment>
<feature type="transmembrane region" description="Helical" evidence="7">
    <location>
        <begin position="318"/>
        <end position="338"/>
    </location>
</feature>
<evidence type="ECO:0000256" key="2">
    <source>
        <dbReference type="ARBA" id="ARBA00022475"/>
    </source>
</evidence>
<dbReference type="InterPro" id="IPR052159">
    <property type="entry name" value="Competence_DNA_uptake"/>
</dbReference>
<organism evidence="10 11">
    <name type="scientific">Hartmannibacter diazotrophicus</name>
    <dbReference type="NCBI Taxonomy" id="1482074"/>
    <lineage>
        <taxon>Bacteria</taxon>
        <taxon>Pseudomonadati</taxon>
        <taxon>Pseudomonadota</taxon>
        <taxon>Alphaproteobacteria</taxon>
        <taxon>Hyphomicrobiales</taxon>
        <taxon>Pleomorphomonadaceae</taxon>
        <taxon>Hartmannibacter</taxon>
    </lineage>
</organism>
<feature type="region of interest" description="Disordered" evidence="6">
    <location>
        <begin position="638"/>
        <end position="693"/>
    </location>
</feature>
<accession>A0A2C9D3S5</accession>
<sequence length="776" mass="81679">MGRLPLGRFSVGYARPVVSLLSGWWRDVEADRADGRGILWLPVMAGAGSATYFLLPGEPGTTILVAAGLAFVSAVVLAWWRAGGLFLMLAMAFAGFLIAKAQTELHRAPALEAERTRTVEAVVERVEVRQNGRGRLTLRPTSISRVRPDEMPARIQLSGRLPGEGLWPGDKVRLLARLSPPSGPVVPGGYDFARVAYFDGIGGTGFALGAIERTAPAGPVSLWRDPMLGLERFRQTIGSSIRSELPGNAGAVAAALIVGDRGAIDPEASEAMRISGLAHVLAISGLHMGLVTAVLYGVARALLAAVPFLALNWPVKQIAAVLGLAGALGYLAVSGMNVPTQRAAIMTTFVLLAVILGRSAISLRLVAVAALAVLLTTPAAALDPGAQMSFAAVTALIATYEWWSNYRRSRPGQGLASGPFGLPARAVRLLAAMAATSLIAGLATAPVAVWHFDRLAPFGLAANLLAMPLVTFLIMPAAVAVAVLMPLGLEGPALAVMGWGIDRMLDIARLVADWTPHGGVVAHPPLAAILLMVAGGLWVALFSRRIRWLGVLPIAAGLLVLPVGRPPSLLVTADGRGALVVTADGTPRGLGRVTSFTMESWLRHMGLDWSARDWRLKENVACDDKACVLTRTALLAGRQHPTADEDRKALSSGEDGAWLSAAPPERETPRPAQHSGRQGTDGPDGSRKGGANHITLVTDPRAFAEECTRAGLVITPLAAPRWCGESALVIDAGQIAGKGATTYRWQDAGNGRWRLDMEAQSLPRGPRPWTASLTGE</sequence>
<dbReference type="Pfam" id="PF13567">
    <property type="entry name" value="DUF4131"/>
    <property type="match status" value="1"/>
</dbReference>
<keyword evidence="2" id="KW-1003">Cell membrane</keyword>
<dbReference type="PANTHER" id="PTHR30619">
    <property type="entry name" value="DNA INTERNALIZATION/COMPETENCE PROTEIN COMEC/REC2"/>
    <property type="match status" value="1"/>
</dbReference>
<dbReference type="Pfam" id="PF03772">
    <property type="entry name" value="Competence"/>
    <property type="match status" value="1"/>
</dbReference>
<name>A0A2C9D3S5_9HYPH</name>
<feature type="transmembrane region" description="Helical" evidence="7">
    <location>
        <begin position="521"/>
        <end position="541"/>
    </location>
</feature>
<dbReference type="NCBIfam" id="TIGR00360">
    <property type="entry name" value="ComEC_N-term"/>
    <property type="match status" value="1"/>
</dbReference>
<dbReference type="EMBL" id="LT960614">
    <property type="protein sequence ID" value="SON54952.1"/>
    <property type="molecule type" value="Genomic_DNA"/>
</dbReference>
<dbReference type="PANTHER" id="PTHR30619:SF1">
    <property type="entry name" value="RECOMBINATION PROTEIN 2"/>
    <property type="match status" value="1"/>
</dbReference>
<feature type="transmembrane region" description="Helical" evidence="7">
    <location>
        <begin position="548"/>
        <end position="564"/>
    </location>
</feature>
<dbReference type="GO" id="GO:0005886">
    <property type="term" value="C:plasma membrane"/>
    <property type="evidence" value="ECO:0007669"/>
    <property type="project" value="UniProtKB-SubCell"/>
</dbReference>
<protein>
    <submittedName>
        <fullName evidence="10">ComEC family competence protein</fullName>
    </submittedName>
</protein>
<keyword evidence="11" id="KW-1185">Reference proteome</keyword>
<feature type="domain" description="ComEC/Rec2-related protein" evidence="8">
    <location>
        <begin position="256"/>
        <end position="543"/>
    </location>
</feature>
<feature type="transmembrane region" description="Helical" evidence="7">
    <location>
        <begin position="350"/>
        <end position="374"/>
    </location>
</feature>
<evidence type="ECO:0000259" key="8">
    <source>
        <dbReference type="Pfam" id="PF03772"/>
    </source>
</evidence>
<gene>
    <name evidence="10" type="ORF">HDIA_1411</name>
</gene>
<evidence type="ECO:0000256" key="6">
    <source>
        <dbReference type="SAM" id="MobiDB-lite"/>
    </source>
</evidence>
<dbReference type="KEGG" id="hdi:HDIA_1411"/>
<dbReference type="Proteomes" id="UP000223606">
    <property type="component" value="Chromosome 1"/>
</dbReference>
<evidence type="ECO:0000313" key="10">
    <source>
        <dbReference type="EMBL" id="SON54952.1"/>
    </source>
</evidence>
<keyword evidence="4 7" id="KW-1133">Transmembrane helix</keyword>
<evidence type="ECO:0000313" key="11">
    <source>
        <dbReference type="Proteomes" id="UP000223606"/>
    </source>
</evidence>